<dbReference type="AlphaFoldDB" id="A0A934MF09"/>
<comment type="caution">
    <text evidence="4">The sequence shown here is derived from an EMBL/GenBank/DDBJ whole genome shotgun (WGS) entry which is preliminary data.</text>
</comment>
<evidence type="ECO:0000259" key="3">
    <source>
        <dbReference type="Pfam" id="PF19278"/>
    </source>
</evidence>
<reference evidence="4" key="1">
    <citation type="submission" date="2020-12" db="EMBL/GenBank/DDBJ databases">
        <title>Bacterial taxonomy.</title>
        <authorList>
            <person name="Pan X."/>
        </authorList>
    </citation>
    <scope>NUCLEOTIDE SEQUENCE</scope>
    <source>
        <strain evidence="4">B2012</strain>
    </source>
</reference>
<dbReference type="RefSeq" id="WP_198884059.1">
    <property type="nucleotide sequence ID" value="NZ_JAEKJA010000024.1"/>
</dbReference>
<dbReference type="InterPro" id="IPR043129">
    <property type="entry name" value="ATPase_NBD"/>
</dbReference>
<keyword evidence="5" id="KW-1185">Reference proteome</keyword>
<dbReference type="GO" id="GO:0017168">
    <property type="term" value="F:5-oxoprolinase (ATP-hydrolyzing) activity"/>
    <property type="evidence" value="ECO:0007669"/>
    <property type="project" value="TreeGrafter"/>
</dbReference>
<dbReference type="InterPro" id="IPR008040">
    <property type="entry name" value="Hydant_A_N"/>
</dbReference>
<dbReference type="InterPro" id="IPR002821">
    <property type="entry name" value="Hydantoinase_A"/>
</dbReference>
<accession>A0A934MF09</accession>
<protein>
    <submittedName>
        <fullName evidence="4">Hydantoinase/oxoprolinase family protein</fullName>
    </submittedName>
</protein>
<feature type="domain" description="Hydantoinase A/oxoprolinase" evidence="1">
    <location>
        <begin position="205"/>
        <end position="491"/>
    </location>
</feature>
<dbReference type="Pfam" id="PF19278">
    <property type="entry name" value="Hydant_A_C"/>
    <property type="match status" value="1"/>
</dbReference>
<feature type="domain" description="Acetophenone carboxylase-like C-terminal" evidence="3">
    <location>
        <begin position="507"/>
        <end position="669"/>
    </location>
</feature>
<evidence type="ECO:0000313" key="5">
    <source>
        <dbReference type="Proteomes" id="UP000609531"/>
    </source>
</evidence>
<dbReference type="SUPFAM" id="SSF53067">
    <property type="entry name" value="Actin-like ATPase domain"/>
    <property type="match status" value="1"/>
</dbReference>
<sequence length="681" mass="71141">MTGPIIGVDTGGTFTDIVLFDPRSGRLHLAKTPSTPHDASEGFGNGISEVLEVAALGGPDIDRVLHATTVATNLILEQKGPPTALIVNRGFRFLLEIGRHSIPRRANLFAWCKPQRPIAPDQIFEIGGRIDPDGSEVEALDEAALRAAAEAIAEVGIGTVAVVFLHSYANPAHERRAREIIAEVTPAALTSISAEVLPVMREYERGLATALNAYVKPVVSRYVGRLEERVDDRKIAAPLLLMKSNGGVAGTDTVRAKPVETALSGPAAGIVGANIVAAAAGIGDIITVDIGGTSADIALIRGGALGLTTRSVIGNWPIPLPMVDLTTIGAGGGSIAKVDKGGVLTVGPDSAGANPGPVCYRRGGTEPTVTDAHLVLGHLPEALLDGDYRLDRALAEDAIRTRIAEPLGLSVDAAARGILEIIDNTMVGAIRVVSVERGHDPADFTLLPFGGAGPLHGGPLARLAGCRRVLVPPAPGVLSAFGLLASDLRAEFSRSCLQRDDAFDFEDVAGVFAALSAQAEAWLESEGVPAQSRRMTRQVSLRYEGQGSELTVPWPGDVDAAALAEVVAAFHTAHEALYSFRLDEVRIEAMTLRVDAVGKLPPLTLPEIPSHTDVASARVGDQPVSFAEGVVSAPIYDRARLGAGSVLEGPAIITQLDSTTLLLPGQRATVHPTGSLLIEEE</sequence>
<dbReference type="PANTHER" id="PTHR11365:SF23">
    <property type="entry name" value="HYPOTHETICAL 5-OXOPROLINASE (EUROFUNG)-RELATED"/>
    <property type="match status" value="1"/>
</dbReference>
<organism evidence="4 5">
    <name type="scientific">Acuticoccus mangrovi</name>
    <dbReference type="NCBI Taxonomy" id="2796142"/>
    <lineage>
        <taxon>Bacteria</taxon>
        <taxon>Pseudomonadati</taxon>
        <taxon>Pseudomonadota</taxon>
        <taxon>Alphaproteobacteria</taxon>
        <taxon>Hyphomicrobiales</taxon>
        <taxon>Amorphaceae</taxon>
        <taxon>Acuticoccus</taxon>
    </lineage>
</organism>
<name>A0A934MF09_9HYPH</name>
<dbReference type="PANTHER" id="PTHR11365">
    <property type="entry name" value="5-OXOPROLINASE RELATED"/>
    <property type="match status" value="1"/>
</dbReference>
<evidence type="ECO:0000259" key="2">
    <source>
        <dbReference type="Pfam" id="PF05378"/>
    </source>
</evidence>
<dbReference type="Pfam" id="PF01968">
    <property type="entry name" value="Hydantoinase_A"/>
    <property type="match status" value="1"/>
</dbReference>
<dbReference type="GO" id="GO:0006749">
    <property type="term" value="P:glutathione metabolic process"/>
    <property type="evidence" value="ECO:0007669"/>
    <property type="project" value="TreeGrafter"/>
</dbReference>
<evidence type="ECO:0000259" key="1">
    <source>
        <dbReference type="Pfam" id="PF01968"/>
    </source>
</evidence>
<dbReference type="Proteomes" id="UP000609531">
    <property type="component" value="Unassembled WGS sequence"/>
</dbReference>
<dbReference type="EMBL" id="JAEKJA010000024">
    <property type="protein sequence ID" value="MBJ3778152.1"/>
    <property type="molecule type" value="Genomic_DNA"/>
</dbReference>
<dbReference type="GO" id="GO:0005829">
    <property type="term" value="C:cytosol"/>
    <property type="evidence" value="ECO:0007669"/>
    <property type="project" value="TreeGrafter"/>
</dbReference>
<feature type="domain" description="Hydantoinase/oxoprolinase N-terminal" evidence="2">
    <location>
        <begin position="6"/>
        <end position="184"/>
    </location>
</feature>
<dbReference type="Pfam" id="PF05378">
    <property type="entry name" value="Hydant_A_N"/>
    <property type="match status" value="1"/>
</dbReference>
<gene>
    <name evidence="4" type="ORF">JCR33_20800</name>
</gene>
<proteinExistence type="predicted"/>
<evidence type="ECO:0000313" key="4">
    <source>
        <dbReference type="EMBL" id="MBJ3778152.1"/>
    </source>
</evidence>
<dbReference type="InterPro" id="IPR049517">
    <property type="entry name" value="ACX-like_C"/>
</dbReference>
<dbReference type="InterPro" id="IPR045079">
    <property type="entry name" value="Oxoprolinase-like"/>
</dbReference>